<evidence type="ECO:0000313" key="2">
    <source>
        <dbReference type="Proteomes" id="UP000219546"/>
    </source>
</evidence>
<dbReference type="AlphaFoldDB" id="A0A285CI99"/>
<dbReference type="InterPro" id="IPR013078">
    <property type="entry name" value="His_Pase_superF_clade-1"/>
</dbReference>
<reference evidence="1 2" key="1">
    <citation type="submission" date="2017-08" db="EMBL/GenBank/DDBJ databases">
        <authorList>
            <person name="de Groot N.N."/>
        </authorList>
    </citation>
    <scope>NUCLEOTIDE SEQUENCE [LARGE SCALE GENOMIC DNA]</scope>
    <source>
        <strain evidence="1 2">JC228</strain>
    </source>
</reference>
<accession>A0A285CI99</accession>
<dbReference type="Pfam" id="PF00300">
    <property type="entry name" value="His_Phos_1"/>
    <property type="match status" value="1"/>
</dbReference>
<protein>
    <submittedName>
        <fullName evidence="1">2,3-bisphosphoglycerate-dependent phosphoglycerate mutase</fullName>
    </submittedName>
</protein>
<dbReference type="Proteomes" id="UP000219546">
    <property type="component" value="Unassembled WGS sequence"/>
</dbReference>
<keyword evidence="2" id="KW-1185">Reference proteome</keyword>
<dbReference type="SMART" id="SM00855">
    <property type="entry name" value="PGAM"/>
    <property type="match status" value="1"/>
</dbReference>
<dbReference type="EMBL" id="OAOP01000001">
    <property type="protein sequence ID" value="SNX67240.1"/>
    <property type="molecule type" value="Genomic_DNA"/>
</dbReference>
<dbReference type="InterPro" id="IPR029033">
    <property type="entry name" value="His_PPase_superfam"/>
</dbReference>
<dbReference type="InterPro" id="IPR050275">
    <property type="entry name" value="PGM_Phosphatase"/>
</dbReference>
<gene>
    <name evidence="1" type="ORF">SAMN05877753_101559</name>
</gene>
<dbReference type="CDD" id="cd07067">
    <property type="entry name" value="HP_PGM_like"/>
    <property type="match status" value="1"/>
</dbReference>
<dbReference type="PANTHER" id="PTHR48100:SF59">
    <property type="entry name" value="ADENOSYLCOBALAMIN_ALPHA-RIBAZOLE PHOSPHATASE"/>
    <property type="match status" value="1"/>
</dbReference>
<dbReference type="GO" id="GO:0005737">
    <property type="term" value="C:cytoplasm"/>
    <property type="evidence" value="ECO:0007669"/>
    <property type="project" value="TreeGrafter"/>
</dbReference>
<sequence length="186" mass="21378">METNLYFVRHAHSIYTPEELERPLSETGVRDAVRVTEFLKKEVIDQVVSSPYKRAMQTVEGIASFIGKDIEIVEDLRERTLSGKPVEDFDGAITRVWQDPNFSWEGGESNSVAQKRGVGATLLLLENYRGKNIVVGTHGNLMVLIMSNFDPSYDFQFWQNLEMPDIYQMTFAGNDLVKVRRIWEKK</sequence>
<dbReference type="OrthoDB" id="2185101at2"/>
<proteinExistence type="predicted"/>
<dbReference type="RefSeq" id="WP_097157052.1">
    <property type="nucleotide sequence ID" value="NZ_JBEPMQ010000003.1"/>
</dbReference>
<name>A0A285CI99_9BACI</name>
<dbReference type="Gene3D" id="3.40.50.1240">
    <property type="entry name" value="Phosphoglycerate mutase-like"/>
    <property type="match status" value="1"/>
</dbReference>
<dbReference type="SUPFAM" id="SSF53254">
    <property type="entry name" value="Phosphoglycerate mutase-like"/>
    <property type="match status" value="1"/>
</dbReference>
<dbReference type="GO" id="GO:0016791">
    <property type="term" value="F:phosphatase activity"/>
    <property type="evidence" value="ECO:0007669"/>
    <property type="project" value="TreeGrafter"/>
</dbReference>
<dbReference type="PANTHER" id="PTHR48100">
    <property type="entry name" value="BROAD-SPECIFICITY PHOSPHATASE YOR283W-RELATED"/>
    <property type="match status" value="1"/>
</dbReference>
<organism evidence="1 2">
    <name type="scientific">Bacillus oleivorans</name>
    <dbReference type="NCBI Taxonomy" id="1448271"/>
    <lineage>
        <taxon>Bacteria</taxon>
        <taxon>Bacillati</taxon>
        <taxon>Bacillota</taxon>
        <taxon>Bacilli</taxon>
        <taxon>Bacillales</taxon>
        <taxon>Bacillaceae</taxon>
        <taxon>Bacillus</taxon>
    </lineage>
</organism>
<evidence type="ECO:0000313" key="1">
    <source>
        <dbReference type="EMBL" id="SNX67240.1"/>
    </source>
</evidence>